<keyword evidence="2" id="KW-0812">Transmembrane</keyword>
<protein>
    <submittedName>
        <fullName evidence="3">Uncharacterized protein</fullName>
    </submittedName>
</protein>
<dbReference type="Proteomes" id="UP001301350">
    <property type="component" value="Unassembled WGS sequence"/>
</dbReference>
<feature type="transmembrane region" description="Helical" evidence="2">
    <location>
        <begin position="332"/>
        <end position="363"/>
    </location>
</feature>
<reference evidence="3 4" key="1">
    <citation type="submission" date="2022-07" db="EMBL/GenBank/DDBJ databases">
        <title>Genome-wide signatures of adaptation to extreme environments.</title>
        <authorList>
            <person name="Cho C.H."/>
            <person name="Yoon H.S."/>
        </authorList>
    </citation>
    <scope>NUCLEOTIDE SEQUENCE [LARGE SCALE GENOMIC DNA]</scope>
    <source>
        <strain evidence="3 4">DBV 063 E5</strain>
    </source>
</reference>
<feature type="compositionally biased region" description="Low complexity" evidence="1">
    <location>
        <begin position="765"/>
        <end position="780"/>
    </location>
</feature>
<organism evidence="3 4">
    <name type="scientific">Cyanidium caldarium</name>
    <name type="common">Red alga</name>
    <dbReference type="NCBI Taxonomy" id="2771"/>
    <lineage>
        <taxon>Eukaryota</taxon>
        <taxon>Rhodophyta</taxon>
        <taxon>Bangiophyceae</taxon>
        <taxon>Cyanidiales</taxon>
        <taxon>Cyanidiaceae</taxon>
        <taxon>Cyanidium</taxon>
    </lineage>
</organism>
<feature type="transmembrane region" description="Helical" evidence="2">
    <location>
        <begin position="499"/>
        <end position="518"/>
    </location>
</feature>
<feature type="transmembrane region" description="Helical" evidence="2">
    <location>
        <begin position="727"/>
        <end position="748"/>
    </location>
</feature>
<keyword evidence="2" id="KW-0472">Membrane</keyword>
<feature type="transmembrane region" description="Helical" evidence="2">
    <location>
        <begin position="72"/>
        <end position="91"/>
    </location>
</feature>
<feature type="transmembrane region" description="Helical" evidence="2">
    <location>
        <begin position="558"/>
        <end position="575"/>
    </location>
</feature>
<feature type="transmembrane region" description="Helical" evidence="2">
    <location>
        <begin position="6"/>
        <end position="25"/>
    </location>
</feature>
<feature type="transmembrane region" description="Helical" evidence="2">
    <location>
        <begin position="112"/>
        <end position="130"/>
    </location>
</feature>
<comment type="caution">
    <text evidence="3">The sequence shown here is derived from an EMBL/GenBank/DDBJ whole genome shotgun (WGS) entry which is preliminary data.</text>
</comment>
<sequence>MALGAVLVPAYGWTATALLTVFLVLHTHFGHLLTWLECASASVPLGFSASTWLSYLVASLHYHQLDARSVRWSWGVLSAAGAAYVIVWLRLRRYALLRRPPKAVAERLRQQLLPVLLIASATGAFTWVIASTRFLLERPGGWFSGAATWADLPFHMNIMASLLYGANRKFGYNSFEAPVYAGARLAYPLLSDFHATALVVAGLDWRHALMLPVWLLSIAASCLLFLLNLRLTGSVAAGMLSVPLVVWSGGSGAFEHIWKRGWAHALRISWDVDPVQESPENSAGEVMWFSYLGHVFFPQRSAAYAMPTAMAALLLLTYALDTRRSALHAASLLRAASFIAGLMPLLQAHGFLALVLILGGLFLSDVQRWRRSRALFWRGWVASAFLGAAMSLVQMPVFMHRLASSSGELGFLKFRLNTIASFNRGFWRTWFRALTFTLPLYTVAVLLLGLGAVSVLLPQSSTESRPAAAALQPLLRRLRSVSRSVRACLPAYGDERHAWRLHFVLPFALVFAFSNVFLLQPWVKDNIKLLYYWLFQAAGLVAYVLVRLFRTAGLPGKLLVPLLVLSMTFSGFLGMRRELGGVPAMLLTHSDIAVGQWIRDNTHWKSVILTGDPHVSPASAIGGRTLYLGYLGWLWSHGFTNIDERVQLRERIFRGEERNGTELAEAMRAHRISHILMDPGSGGARLEEFYDPSDLTLQLEMDGWRLYGVHDVILYDRPVEKITREELFLSSGISLACLWMMLLCMWYYGGANAAVPKRWNGERAPGGTSPAAAAGATGKAAKVKRG</sequence>
<keyword evidence="4" id="KW-1185">Reference proteome</keyword>
<feature type="transmembrane region" description="Helical" evidence="2">
    <location>
        <begin position="530"/>
        <end position="546"/>
    </location>
</feature>
<dbReference type="AlphaFoldDB" id="A0AAV9IYZ3"/>
<feature type="transmembrane region" description="Helical" evidence="2">
    <location>
        <begin position="301"/>
        <end position="320"/>
    </location>
</feature>
<evidence type="ECO:0000256" key="2">
    <source>
        <dbReference type="SAM" id="Phobius"/>
    </source>
</evidence>
<evidence type="ECO:0000313" key="3">
    <source>
        <dbReference type="EMBL" id="KAK4537296.1"/>
    </source>
</evidence>
<evidence type="ECO:0000313" key="4">
    <source>
        <dbReference type="Proteomes" id="UP001301350"/>
    </source>
</evidence>
<accession>A0AAV9IYZ3</accession>
<name>A0AAV9IYZ3_CYACA</name>
<feature type="transmembrane region" description="Helical" evidence="2">
    <location>
        <begin position="32"/>
        <end position="52"/>
    </location>
</feature>
<feature type="transmembrane region" description="Helical" evidence="2">
    <location>
        <begin position="209"/>
        <end position="227"/>
    </location>
</feature>
<feature type="transmembrane region" description="Helical" evidence="2">
    <location>
        <begin position="375"/>
        <end position="393"/>
    </location>
</feature>
<gene>
    <name evidence="3" type="ORF">CDCA_CDCA11G3321</name>
</gene>
<feature type="transmembrane region" description="Helical" evidence="2">
    <location>
        <begin position="433"/>
        <end position="457"/>
    </location>
</feature>
<proteinExistence type="predicted"/>
<dbReference type="EMBL" id="JANCYW010000011">
    <property type="protein sequence ID" value="KAK4537296.1"/>
    <property type="molecule type" value="Genomic_DNA"/>
</dbReference>
<keyword evidence="2" id="KW-1133">Transmembrane helix</keyword>
<evidence type="ECO:0000256" key="1">
    <source>
        <dbReference type="SAM" id="MobiDB-lite"/>
    </source>
</evidence>
<feature type="region of interest" description="Disordered" evidence="1">
    <location>
        <begin position="763"/>
        <end position="786"/>
    </location>
</feature>